<comment type="caution">
    <text evidence="1">The sequence shown here is derived from an EMBL/GenBank/DDBJ whole genome shotgun (WGS) entry which is preliminary data.</text>
</comment>
<keyword evidence="2" id="KW-1185">Reference proteome</keyword>
<dbReference type="EMBL" id="BAABJQ010000002">
    <property type="protein sequence ID" value="GAA5179199.1"/>
    <property type="molecule type" value="Genomic_DNA"/>
</dbReference>
<dbReference type="Proteomes" id="UP001501570">
    <property type="component" value="Unassembled WGS sequence"/>
</dbReference>
<name>A0ABP9RJX5_9ACTN</name>
<proteinExistence type="predicted"/>
<dbReference type="RefSeq" id="WP_345626254.1">
    <property type="nucleotide sequence ID" value="NZ_BAABJQ010000002.1"/>
</dbReference>
<protein>
    <submittedName>
        <fullName evidence="1">Uncharacterized protein</fullName>
    </submittedName>
</protein>
<accession>A0ABP9RJX5</accession>
<organism evidence="1 2">
    <name type="scientific">Rugosimonospora acidiphila</name>
    <dbReference type="NCBI Taxonomy" id="556531"/>
    <lineage>
        <taxon>Bacteria</taxon>
        <taxon>Bacillati</taxon>
        <taxon>Actinomycetota</taxon>
        <taxon>Actinomycetes</taxon>
        <taxon>Micromonosporales</taxon>
        <taxon>Micromonosporaceae</taxon>
        <taxon>Rugosimonospora</taxon>
    </lineage>
</organism>
<reference evidence="2" key="1">
    <citation type="journal article" date="2019" name="Int. J. Syst. Evol. Microbiol.">
        <title>The Global Catalogue of Microorganisms (GCM) 10K type strain sequencing project: providing services to taxonomists for standard genome sequencing and annotation.</title>
        <authorList>
            <consortium name="The Broad Institute Genomics Platform"/>
            <consortium name="The Broad Institute Genome Sequencing Center for Infectious Disease"/>
            <person name="Wu L."/>
            <person name="Ma J."/>
        </authorList>
    </citation>
    <scope>NUCLEOTIDE SEQUENCE [LARGE SCALE GENOMIC DNA]</scope>
    <source>
        <strain evidence="2">JCM 18304</strain>
    </source>
</reference>
<evidence type="ECO:0000313" key="1">
    <source>
        <dbReference type="EMBL" id="GAA5179199.1"/>
    </source>
</evidence>
<sequence length="126" mass="13724">MGEQGVRVARVYDVVDGRGPRLTVDHPLLEEGEAARVLSYLDGGRALLTGLIRMRDVMTGDGSEVVPGGFATDGTWVWCEATAYYLRTYRLAPDPELLAHIRAAGYRPPEVGDPALRRALTALRTA</sequence>
<gene>
    <name evidence="1" type="ORF">GCM10023322_08470</name>
</gene>
<evidence type="ECO:0000313" key="2">
    <source>
        <dbReference type="Proteomes" id="UP001501570"/>
    </source>
</evidence>